<dbReference type="Proteomes" id="UP000827872">
    <property type="component" value="Linkage Group LG05"/>
</dbReference>
<accession>A0ACB8F7E5</accession>
<protein>
    <submittedName>
        <fullName evidence="1">Uncharacterized protein</fullName>
    </submittedName>
</protein>
<comment type="caution">
    <text evidence="1">The sequence shown here is derived from an EMBL/GenBank/DDBJ whole genome shotgun (WGS) entry which is preliminary data.</text>
</comment>
<sequence length="108" mass="11727">MENTNLQIERGASYMGTGRGREGLVTGREWMGPGNPVKGKVPHLARKGGDRQSLLTWGPRMKQVPPTEPSLPSTAPIQKFVLQSHSSKFTSLLLNRPSAGLDGFSQIT</sequence>
<proteinExistence type="predicted"/>
<evidence type="ECO:0000313" key="2">
    <source>
        <dbReference type="Proteomes" id="UP000827872"/>
    </source>
</evidence>
<evidence type="ECO:0000313" key="1">
    <source>
        <dbReference type="EMBL" id="KAH8001036.1"/>
    </source>
</evidence>
<dbReference type="EMBL" id="CM037618">
    <property type="protein sequence ID" value="KAH8001036.1"/>
    <property type="molecule type" value="Genomic_DNA"/>
</dbReference>
<keyword evidence="2" id="KW-1185">Reference proteome</keyword>
<name>A0ACB8F7E5_9SAUR</name>
<reference evidence="1" key="1">
    <citation type="submission" date="2021-08" db="EMBL/GenBank/DDBJ databases">
        <title>The first chromosome-level gecko genome reveals the dynamic sex chromosomes of Neotropical dwarf geckos (Sphaerodactylidae: Sphaerodactylus).</title>
        <authorList>
            <person name="Pinto B.J."/>
            <person name="Keating S.E."/>
            <person name="Gamble T."/>
        </authorList>
    </citation>
    <scope>NUCLEOTIDE SEQUENCE</scope>
    <source>
        <strain evidence="1">TG3544</strain>
    </source>
</reference>
<organism evidence="1 2">
    <name type="scientific">Sphaerodactylus townsendi</name>
    <dbReference type="NCBI Taxonomy" id="933632"/>
    <lineage>
        <taxon>Eukaryota</taxon>
        <taxon>Metazoa</taxon>
        <taxon>Chordata</taxon>
        <taxon>Craniata</taxon>
        <taxon>Vertebrata</taxon>
        <taxon>Euteleostomi</taxon>
        <taxon>Lepidosauria</taxon>
        <taxon>Squamata</taxon>
        <taxon>Bifurcata</taxon>
        <taxon>Gekkota</taxon>
        <taxon>Sphaerodactylidae</taxon>
        <taxon>Sphaerodactylus</taxon>
    </lineage>
</organism>
<gene>
    <name evidence="1" type="ORF">K3G42_030399</name>
</gene>